<dbReference type="InterPro" id="IPR039069">
    <property type="entry name" value="CE7"/>
</dbReference>
<dbReference type="InterPro" id="IPR029058">
    <property type="entry name" value="AB_hydrolase_fold"/>
</dbReference>
<proteinExistence type="predicted"/>
<evidence type="ECO:0000259" key="3">
    <source>
        <dbReference type="Pfam" id="PF05448"/>
    </source>
</evidence>
<feature type="domain" description="Acetyl xylan esterase" evidence="3">
    <location>
        <begin position="32"/>
        <end position="350"/>
    </location>
</feature>
<keyword evidence="5" id="KW-1185">Reference proteome</keyword>
<feature type="binding site" evidence="2">
    <location>
        <position position="123"/>
    </location>
    <ligand>
        <name>substrate</name>
    </ligand>
</feature>
<reference evidence="4 5" key="1">
    <citation type="submission" date="2021-03" db="EMBL/GenBank/DDBJ databases">
        <title>Antimicrobial resistance genes in bacteria isolated from Japanese honey, and their potential for conferring macrolide and lincosamide resistance in the American foulbrood pathogen Paenibacillus larvae.</title>
        <authorList>
            <person name="Okamoto M."/>
            <person name="Kumagai M."/>
            <person name="Kanamori H."/>
            <person name="Takamatsu D."/>
        </authorList>
    </citation>
    <scope>NUCLEOTIDE SEQUENCE [LARGE SCALE GENOMIC DNA]</scope>
    <source>
        <strain evidence="4 5">J34TS1</strain>
    </source>
</reference>
<evidence type="ECO:0000313" key="5">
    <source>
        <dbReference type="Proteomes" id="UP000682811"/>
    </source>
</evidence>
<gene>
    <name evidence="4" type="primary">axe1</name>
    <name evidence="4" type="ORF">J34TS1_33240</name>
</gene>
<name>A0A919YD59_9BACL</name>
<dbReference type="SUPFAM" id="SSF53474">
    <property type="entry name" value="alpha/beta-Hydrolases"/>
    <property type="match status" value="1"/>
</dbReference>
<dbReference type="PANTHER" id="PTHR40111:SF1">
    <property type="entry name" value="CEPHALOSPORIN-C DEACETYLASE"/>
    <property type="match status" value="1"/>
</dbReference>
<sequence>MNGANWYNREAARNSYSRKFDLSNLKKKVMTMPLIDMPLSELKQYQGINPRPHDFDAYWEKALEEMRSVDPQVELVPAEFQLPFAECFHLYFTGVSGARVHAKYVRPKGDAGPHPAVLQFHGYRGSSGDWMDKMAYPALGFSIASMDVRGQGGLSEDTGGVMGNTNNGHIIRGLQNEDPHRLLFRDIFLDTAQLAAIVMNLPEVDADRVGATGWSQGGALTIACAALEPRIKKAAPVYPFLSDYRRTWEMDLCKNAYEELGTYFRLFDPQHQREDEIFTKLGYIDIQNLAPRIKADMLIGVGLMDTICPPSTQFAAINKITAPVQLEIFPDFGHEGLPGLSDKIIQFLKEL</sequence>
<evidence type="ECO:0000256" key="1">
    <source>
        <dbReference type="PIRSR" id="PIRSR639069-1"/>
    </source>
</evidence>
<dbReference type="EMBL" id="BORT01000014">
    <property type="protein sequence ID" value="GIO48559.1"/>
    <property type="molecule type" value="Genomic_DNA"/>
</dbReference>
<dbReference type="AlphaFoldDB" id="A0A919YD59"/>
<dbReference type="GO" id="GO:0005976">
    <property type="term" value="P:polysaccharide metabolic process"/>
    <property type="evidence" value="ECO:0007669"/>
    <property type="project" value="TreeGrafter"/>
</dbReference>
<feature type="active site" description="Charge relay system" evidence="1">
    <location>
        <position position="305"/>
    </location>
</feature>
<dbReference type="GO" id="GO:0052689">
    <property type="term" value="F:carboxylic ester hydrolase activity"/>
    <property type="evidence" value="ECO:0007669"/>
    <property type="project" value="TreeGrafter"/>
</dbReference>
<dbReference type="Proteomes" id="UP000682811">
    <property type="component" value="Unassembled WGS sequence"/>
</dbReference>
<comment type="caution">
    <text evidence="4">The sequence shown here is derived from an EMBL/GenBank/DDBJ whole genome shotgun (WGS) entry which is preliminary data.</text>
</comment>
<organism evidence="4 5">
    <name type="scientific">Paenibacillus azoreducens</name>
    <dbReference type="NCBI Taxonomy" id="116718"/>
    <lineage>
        <taxon>Bacteria</taxon>
        <taxon>Bacillati</taxon>
        <taxon>Bacillota</taxon>
        <taxon>Bacilli</taxon>
        <taxon>Bacillales</taxon>
        <taxon>Paenibacillaceae</taxon>
        <taxon>Paenibacillus</taxon>
    </lineage>
</organism>
<dbReference type="InterPro" id="IPR008391">
    <property type="entry name" value="AXE1_dom"/>
</dbReference>
<dbReference type="Gene3D" id="3.40.50.1820">
    <property type="entry name" value="alpha/beta hydrolase"/>
    <property type="match status" value="1"/>
</dbReference>
<evidence type="ECO:0000313" key="4">
    <source>
        <dbReference type="EMBL" id="GIO48559.1"/>
    </source>
</evidence>
<dbReference type="Pfam" id="PF05448">
    <property type="entry name" value="AXE1"/>
    <property type="match status" value="1"/>
</dbReference>
<evidence type="ECO:0000256" key="2">
    <source>
        <dbReference type="PIRSR" id="PIRSR639069-2"/>
    </source>
</evidence>
<accession>A0A919YD59</accession>
<dbReference type="PANTHER" id="PTHR40111">
    <property type="entry name" value="CEPHALOSPORIN-C DEACETYLASE"/>
    <property type="match status" value="1"/>
</dbReference>
<protein>
    <submittedName>
        <fullName evidence="4">Acetylxylan esterase</fullName>
    </submittedName>
</protein>
<feature type="active site" description="Charge relay system" evidence="1">
    <location>
        <position position="334"/>
    </location>
</feature>
<feature type="active site" description="Nucleophile" evidence="1">
    <location>
        <position position="215"/>
    </location>
</feature>